<accession>A0A3D6BUB0</accession>
<evidence type="ECO:0000313" key="2">
    <source>
        <dbReference type="Proteomes" id="UP000263268"/>
    </source>
</evidence>
<gene>
    <name evidence="1" type="ORF">DHV22_14955</name>
</gene>
<evidence type="ECO:0000313" key="1">
    <source>
        <dbReference type="EMBL" id="HCY82792.1"/>
    </source>
</evidence>
<organism evidence="1 2">
    <name type="scientific">Xanthomarina gelatinilytica</name>
    <dbReference type="NCBI Taxonomy" id="1137281"/>
    <lineage>
        <taxon>Bacteria</taxon>
        <taxon>Pseudomonadati</taxon>
        <taxon>Bacteroidota</taxon>
        <taxon>Flavobacteriia</taxon>
        <taxon>Flavobacteriales</taxon>
        <taxon>Flavobacteriaceae</taxon>
        <taxon>Xanthomarina</taxon>
    </lineage>
</organism>
<proteinExistence type="predicted"/>
<dbReference type="Gene3D" id="3.40.390.10">
    <property type="entry name" value="Collagenase (Catalytic Domain)"/>
    <property type="match status" value="1"/>
</dbReference>
<comment type="caution">
    <text evidence="1">The sequence shown here is derived from an EMBL/GenBank/DDBJ whole genome shotgun (WGS) entry which is preliminary data.</text>
</comment>
<dbReference type="AlphaFoldDB" id="A0A3D6BUB0"/>
<protein>
    <submittedName>
        <fullName evidence="1">Uncharacterized protein</fullName>
    </submittedName>
</protein>
<name>A0A3D6BUB0_9FLAO</name>
<dbReference type="GO" id="GO:0008237">
    <property type="term" value="F:metallopeptidase activity"/>
    <property type="evidence" value="ECO:0007669"/>
    <property type="project" value="InterPro"/>
</dbReference>
<dbReference type="Proteomes" id="UP000263268">
    <property type="component" value="Unassembled WGS sequence"/>
</dbReference>
<dbReference type="EMBL" id="DPRK01000238">
    <property type="protein sequence ID" value="HCY82792.1"/>
    <property type="molecule type" value="Genomic_DNA"/>
</dbReference>
<sequence length="171" mass="20534">MLVVGQFDEFEENDFNAFYDSGAIYVSNIQDDVDDMVDDIVHEYAHSLEEPYGMQLYSDNKIKNEFLNKRRYLHNLLWKMDIKAPKSFFVDVDYNKEFDEFLYKKIGYDKLNEICRGLFISPYAATSLREYYATGFTDFFMYRNGHEYLKNISPELYKKIFELYSEDNLDF</sequence>
<dbReference type="InterPro" id="IPR024079">
    <property type="entry name" value="MetalloPept_cat_dom_sf"/>
</dbReference>
<reference evidence="1 2" key="1">
    <citation type="journal article" date="2018" name="Nat. Biotechnol.">
        <title>A standardized bacterial taxonomy based on genome phylogeny substantially revises the tree of life.</title>
        <authorList>
            <person name="Parks D.H."/>
            <person name="Chuvochina M."/>
            <person name="Waite D.W."/>
            <person name="Rinke C."/>
            <person name="Skarshewski A."/>
            <person name="Chaumeil P.A."/>
            <person name="Hugenholtz P."/>
        </authorList>
    </citation>
    <scope>NUCLEOTIDE SEQUENCE [LARGE SCALE GENOMIC DNA]</scope>
    <source>
        <strain evidence="1">UBA10227</strain>
    </source>
</reference>